<keyword evidence="7" id="KW-1015">Disulfide bond</keyword>
<dbReference type="PRINTS" id="PR00237">
    <property type="entry name" value="GPCRRHODOPSN"/>
</dbReference>
<evidence type="ECO:0000313" key="15">
    <source>
        <dbReference type="RefSeq" id="XP_022106460.1"/>
    </source>
</evidence>
<gene>
    <name evidence="14 15" type="primary">LOC110987744</name>
</gene>
<dbReference type="GO" id="GO:0004930">
    <property type="term" value="F:G protein-coupled receptor activity"/>
    <property type="evidence" value="ECO:0007669"/>
    <property type="project" value="UniProtKB-KW"/>
</dbReference>
<evidence type="ECO:0000313" key="14">
    <source>
        <dbReference type="RefSeq" id="XP_022106459.1"/>
    </source>
</evidence>
<dbReference type="Proteomes" id="UP000694845">
    <property type="component" value="Unplaced"/>
</dbReference>
<keyword evidence="9" id="KW-0807">Transducer</keyword>
<dbReference type="KEGG" id="aplc:110987744"/>
<feature type="transmembrane region" description="Helical" evidence="11">
    <location>
        <begin position="106"/>
        <end position="132"/>
    </location>
</feature>
<keyword evidence="13" id="KW-1185">Reference proteome</keyword>
<dbReference type="SUPFAM" id="SSF81321">
    <property type="entry name" value="Family A G protein-coupled receptor-like"/>
    <property type="match status" value="1"/>
</dbReference>
<feature type="region of interest" description="Disordered" evidence="10">
    <location>
        <begin position="273"/>
        <end position="355"/>
    </location>
</feature>
<keyword evidence="3 11" id="KW-0812">Transmembrane</keyword>
<evidence type="ECO:0000256" key="6">
    <source>
        <dbReference type="ARBA" id="ARBA00023136"/>
    </source>
</evidence>
<dbReference type="GO" id="GO:0005886">
    <property type="term" value="C:plasma membrane"/>
    <property type="evidence" value="ECO:0007669"/>
    <property type="project" value="UniProtKB-SubCell"/>
</dbReference>
<accession>A0A8B7ZLY2</accession>
<evidence type="ECO:0000256" key="9">
    <source>
        <dbReference type="ARBA" id="ARBA00023224"/>
    </source>
</evidence>
<feature type="region of interest" description="Disordered" evidence="10">
    <location>
        <begin position="390"/>
        <end position="423"/>
    </location>
</feature>
<name>A0A8B7ZLY2_ACAPL</name>
<dbReference type="PANTHER" id="PTHR24248:SF125">
    <property type="entry name" value="DOPAMINE D2-LIKE RECEPTOR"/>
    <property type="match status" value="1"/>
</dbReference>
<keyword evidence="8" id="KW-0675">Receptor</keyword>
<dbReference type="OrthoDB" id="2105199at2759"/>
<dbReference type="GeneID" id="110987744"/>
<dbReference type="AlphaFoldDB" id="A0A8B7ZLY2"/>
<proteinExistence type="predicted"/>
<dbReference type="CDD" id="cd00637">
    <property type="entry name" value="7tm_classA_rhodopsin-like"/>
    <property type="match status" value="1"/>
</dbReference>
<feature type="transmembrane region" description="Helical" evidence="11">
    <location>
        <begin position="452"/>
        <end position="472"/>
    </location>
</feature>
<sequence>MSFTSAAAHSSQTTTGASFSPTTVASGVDDGSVLLISSAVILLLSVICGIVGNVLVCVSVYRNRNLRTANNAVLVNLAVADLVVCFTGIPIMLAEVFNSFSDCHPYGGIICPVQTFFHVTSSSVQLVTLVSISFERYEAIVRPFETKKKRRRVIVGTTLSWIMAIVIAVPASVLLKKSSLYLLCTCQLHEQPSDYVHILIISPLGIGCLVCVVLFYLKIFRTVRKHVKEKHQSRDSYSGETRRTEKRLQNLLRSYCCCCCSRTNVVGAVSDLPGQPVIATNSTPPTRNMIDRPSVSGLQSVQNWADNRIKDTNEESYGGRSSPNNPVGIGEQAERSVSPDTGVGSFGAPQENTDRKQIVSARQDDPVKGPASNTLQPKALVIAIVPATPSGVSPSAEERPQLPDMASQRVSVQENSASRRKSGDIQGSVCVLNPEMRIRGRRNLEAKTAKRASYIIGVFSLCWLPLFVMSYVESRTEVDVFVTCIATMSAALNPIVYTVVNKSFRTEFVKIFRKLTRCCPERCKWLPKP</sequence>
<evidence type="ECO:0000256" key="5">
    <source>
        <dbReference type="ARBA" id="ARBA00023040"/>
    </source>
</evidence>
<keyword evidence="2" id="KW-1003">Cell membrane</keyword>
<feature type="transmembrane region" description="Helical" evidence="11">
    <location>
        <begin position="153"/>
        <end position="175"/>
    </location>
</feature>
<evidence type="ECO:0000256" key="7">
    <source>
        <dbReference type="ARBA" id="ARBA00023157"/>
    </source>
</evidence>
<feature type="transmembrane region" description="Helical" evidence="11">
    <location>
        <begin position="33"/>
        <end position="61"/>
    </location>
</feature>
<dbReference type="InterPro" id="IPR000276">
    <property type="entry name" value="GPCR_Rhodpsn"/>
</dbReference>
<feature type="domain" description="G-protein coupled receptors family 1 profile" evidence="12">
    <location>
        <begin position="52"/>
        <end position="497"/>
    </location>
</feature>
<dbReference type="Pfam" id="PF00001">
    <property type="entry name" value="7tm_1"/>
    <property type="match status" value="1"/>
</dbReference>
<evidence type="ECO:0000256" key="2">
    <source>
        <dbReference type="ARBA" id="ARBA00022475"/>
    </source>
</evidence>
<evidence type="ECO:0000256" key="1">
    <source>
        <dbReference type="ARBA" id="ARBA00004651"/>
    </source>
</evidence>
<dbReference type="RefSeq" id="XP_022106460.1">
    <property type="nucleotide sequence ID" value="XM_022250768.1"/>
</dbReference>
<protein>
    <submittedName>
        <fullName evidence="14 15">D(2) dopamine receptor-like</fullName>
    </submittedName>
</protein>
<organism evidence="13 14">
    <name type="scientific">Acanthaster planci</name>
    <name type="common">Crown-of-thorns starfish</name>
    <dbReference type="NCBI Taxonomy" id="133434"/>
    <lineage>
        <taxon>Eukaryota</taxon>
        <taxon>Metazoa</taxon>
        <taxon>Echinodermata</taxon>
        <taxon>Eleutherozoa</taxon>
        <taxon>Asterozoa</taxon>
        <taxon>Asteroidea</taxon>
        <taxon>Valvatacea</taxon>
        <taxon>Valvatida</taxon>
        <taxon>Acanthasteridae</taxon>
        <taxon>Acanthaster</taxon>
    </lineage>
</organism>
<dbReference type="PANTHER" id="PTHR24248">
    <property type="entry name" value="ADRENERGIC RECEPTOR-RELATED G-PROTEIN COUPLED RECEPTOR"/>
    <property type="match status" value="1"/>
</dbReference>
<evidence type="ECO:0000256" key="10">
    <source>
        <dbReference type="SAM" id="MobiDB-lite"/>
    </source>
</evidence>
<evidence type="ECO:0000256" key="4">
    <source>
        <dbReference type="ARBA" id="ARBA00022989"/>
    </source>
</evidence>
<comment type="subcellular location">
    <subcellularLocation>
        <location evidence="1">Cell membrane</location>
        <topology evidence="1">Multi-pass membrane protein</topology>
    </subcellularLocation>
</comment>
<dbReference type="Gene3D" id="1.20.1070.10">
    <property type="entry name" value="Rhodopsin 7-helix transmembrane proteins"/>
    <property type="match status" value="2"/>
</dbReference>
<feature type="transmembrane region" description="Helical" evidence="11">
    <location>
        <begin position="478"/>
        <end position="500"/>
    </location>
</feature>
<dbReference type="RefSeq" id="XP_022106459.1">
    <property type="nucleotide sequence ID" value="XM_022250767.1"/>
</dbReference>
<feature type="compositionally biased region" description="Polar residues" evidence="10">
    <location>
        <begin position="296"/>
        <end position="305"/>
    </location>
</feature>
<keyword evidence="4 11" id="KW-1133">Transmembrane helix</keyword>
<feature type="transmembrane region" description="Helical" evidence="11">
    <location>
        <begin position="195"/>
        <end position="217"/>
    </location>
</feature>
<dbReference type="PROSITE" id="PS50262">
    <property type="entry name" value="G_PROTEIN_RECEP_F1_2"/>
    <property type="match status" value="1"/>
</dbReference>
<dbReference type="InterPro" id="IPR017452">
    <property type="entry name" value="GPCR_Rhodpsn_7TM"/>
</dbReference>
<keyword evidence="5" id="KW-0297">G-protein coupled receptor</keyword>
<reference evidence="14 15" key="1">
    <citation type="submission" date="2025-04" db="UniProtKB">
        <authorList>
            <consortium name="RefSeq"/>
        </authorList>
    </citation>
    <scope>IDENTIFICATION</scope>
</reference>
<feature type="transmembrane region" description="Helical" evidence="11">
    <location>
        <begin position="73"/>
        <end position="94"/>
    </location>
</feature>
<keyword evidence="6 11" id="KW-0472">Membrane</keyword>
<evidence type="ECO:0000256" key="8">
    <source>
        <dbReference type="ARBA" id="ARBA00023170"/>
    </source>
</evidence>
<evidence type="ECO:0000256" key="11">
    <source>
        <dbReference type="SAM" id="Phobius"/>
    </source>
</evidence>
<evidence type="ECO:0000256" key="3">
    <source>
        <dbReference type="ARBA" id="ARBA00022692"/>
    </source>
</evidence>
<dbReference type="SMART" id="SM01381">
    <property type="entry name" value="7TM_GPCR_Srsx"/>
    <property type="match status" value="1"/>
</dbReference>
<evidence type="ECO:0000313" key="13">
    <source>
        <dbReference type="Proteomes" id="UP000694845"/>
    </source>
</evidence>
<evidence type="ECO:0000259" key="12">
    <source>
        <dbReference type="PROSITE" id="PS50262"/>
    </source>
</evidence>